<dbReference type="InterPro" id="IPR023393">
    <property type="entry name" value="START-like_dom_sf"/>
</dbReference>
<dbReference type="InterPro" id="IPR011008">
    <property type="entry name" value="Dimeric_a/b-barrel"/>
</dbReference>
<reference evidence="4" key="1">
    <citation type="submission" date="2016-10" db="EMBL/GenBank/DDBJ databases">
        <authorList>
            <person name="Varghese N."/>
            <person name="Submissions S."/>
        </authorList>
    </citation>
    <scope>NUCLEOTIDE SEQUENCE [LARGE SCALE GENOMIC DNA]</scope>
    <source>
        <strain evidence="4">DSM 22329</strain>
    </source>
</reference>
<organism evidence="3 4">
    <name type="scientific">Pedococcus dokdonensis</name>
    <dbReference type="NCBI Taxonomy" id="443156"/>
    <lineage>
        <taxon>Bacteria</taxon>
        <taxon>Bacillati</taxon>
        <taxon>Actinomycetota</taxon>
        <taxon>Actinomycetes</taxon>
        <taxon>Micrococcales</taxon>
        <taxon>Intrasporangiaceae</taxon>
        <taxon>Pedococcus</taxon>
    </lineage>
</organism>
<dbReference type="RefSeq" id="WP_091787096.1">
    <property type="nucleotide sequence ID" value="NZ_LT629711.1"/>
</dbReference>
<dbReference type="Pfam" id="PF08327">
    <property type="entry name" value="AHSA1"/>
    <property type="match status" value="1"/>
</dbReference>
<dbReference type="AlphaFoldDB" id="A0A1H0TUL8"/>
<accession>A0A1H0TUL8</accession>
<evidence type="ECO:0000256" key="1">
    <source>
        <dbReference type="ARBA" id="ARBA00006817"/>
    </source>
</evidence>
<dbReference type="SUPFAM" id="SSF54909">
    <property type="entry name" value="Dimeric alpha+beta barrel"/>
    <property type="match status" value="1"/>
</dbReference>
<comment type="similarity">
    <text evidence="1">Belongs to the AHA1 family.</text>
</comment>
<dbReference type="OrthoDB" id="268331at2"/>
<evidence type="ECO:0000313" key="3">
    <source>
        <dbReference type="EMBL" id="SDP57435.1"/>
    </source>
</evidence>
<gene>
    <name evidence="3" type="ORF">SAMN04489867_2977</name>
</gene>
<dbReference type="Proteomes" id="UP000199077">
    <property type="component" value="Chromosome I"/>
</dbReference>
<feature type="domain" description="Activator of Hsp90 ATPase homologue 1/2-like C-terminal" evidence="2">
    <location>
        <begin position="26"/>
        <end position="147"/>
    </location>
</feature>
<protein>
    <submittedName>
        <fullName evidence="3">Activator of Hsp90 ATPase homolog 1-like protein</fullName>
    </submittedName>
</protein>
<keyword evidence="4" id="KW-1185">Reference proteome</keyword>
<evidence type="ECO:0000259" key="2">
    <source>
        <dbReference type="Pfam" id="PF08327"/>
    </source>
</evidence>
<dbReference type="STRING" id="443156.SAMN04489867_2977"/>
<sequence>MSTETSSHPIVAPIRREVRVACDVDTAFELFTAHLGAWWPVGTHSVFGARASVAFEDGVVVERLGADRAVWGTVLRWARPAGFAMTWHPGHGPDRATEVAVDFAADGDGTIVTLTHSGWERLGEPEQVRAEYERGWPVVLSGFEQLLANEPSATADRWFALEHRPGPLLAEGGSVFAHPLFAEHVAFLDRLAERGWLVAAGPVDAAAGTGMTVVRVPADVDVERTARDDDGSVRDGLLQVTVRPWDVRFTAR</sequence>
<dbReference type="EMBL" id="LT629711">
    <property type="protein sequence ID" value="SDP57435.1"/>
    <property type="molecule type" value="Genomic_DNA"/>
</dbReference>
<dbReference type="Gene3D" id="3.30.530.20">
    <property type="match status" value="1"/>
</dbReference>
<dbReference type="InterPro" id="IPR013538">
    <property type="entry name" value="ASHA1/2-like_C"/>
</dbReference>
<evidence type="ECO:0000313" key="4">
    <source>
        <dbReference type="Proteomes" id="UP000199077"/>
    </source>
</evidence>
<proteinExistence type="inferred from homology"/>
<name>A0A1H0TUL8_9MICO</name>
<dbReference type="SUPFAM" id="SSF55961">
    <property type="entry name" value="Bet v1-like"/>
    <property type="match status" value="1"/>
</dbReference>